<proteinExistence type="predicted"/>
<gene>
    <name evidence="1" type="ORF">HII17_01500</name>
</gene>
<dbReference type="Proteomes" id="UP000568664">
    <property type="component" value="Unassembled WGS sequence"/>
</dbReference>
<accession>A0A7Y0L944</accession>
<dbReference type="EMBL" id="JABBXH010000001">
    <property type="protein sequence ID" value="NMP30223.1"/>
    <property type="molecule type" value="Genomic_DNA"/>
</dbReference>
<protein>
    <recommendedName>
        <fullName evidence="3">Lipoprotein</fullName>
    </recommendedName>
</protein>
<evidence type="ECO:0000313" key="1">
    <source>
        <dbReference type="EMBL" id="NMP30223.1"/>
    </source>
</evidence>
<name>A0A7Y0L944_9GAMM</name>
<evidence type="ECO:0000313" key="2">
    <source>
        <dbReference type="Proteomes" id="UP000568664"/>
    </source>
</evidence>
<dbReference type="RefSeq" id="WP_169073555.1">
    <property type="nucleotide sequence ID" value="NZ_JABBXH010000001.1"/>
</dbReference>
<comment type="caution">
    <text evidence="1">The sequence shown here is derived from an EMBL/GenBank/DDBJ whole genome shotgun (WGS) entry which is preliminary data.</text>
</comment>
<organism evidence="1 2">
    <name type="scientific">Thalassotalea algicola</name>
    <dbReference type="NCBI Taxonomy" id="2716224"/>
    <lineage>
        <taxon>Bacteria</taxon>
        <taxon>Pseudomonadati</taxon>
        <taxon>Pseudomonadota</taxon>
        <taxon>Gammaproteobacteria</taxon>
        <taxon>Alteromonadales</taxon>
        <taxon>Colwelliaceae</taxon>
        <taxon>Thalassotalea</taxon>
    </lineage>
</organism>
<dbReference type="PROSITE" id="PS51257">
    <property type="entry name" value="PROKAR_LIPOPROTEIN"/>
    <property type="match status" value="1"/>
</dbReference>
<keyword evidence="2" id="KW-1185">Reference proteome</keyword>
<reference evidence="1 2" key="1">
    <citation type="submission" date="2020-04" db="EMBL/GenBank/DDBJ databases">
        <title>Thalassotalea sp. M1531, isolated from the surface of marine red alga.</title>
        <authorList>
            <person name="Pang L."/>
            <person name="Lu D.-C."/>
        </authorList>
    </citation>
    <scope>NUCLEOTIDE SEQUENCE [LARGE SCALE GENOMIC DNA]</scope>
    <source>
        <strain evidence="1 2">M1531</strain>
    </source>
</reference>
<dbReference type="AlphaFoldDB" id="A0A7Y0L944"/>
<evidence type="ECO:0008006" key="3">
    <source>
        <dbReference type="Google" id="ProtNLM"/>
    </source>
</evidence>
<sequence length="570" mass="64917">MRLPTIFTVKPSVTTAVLLIVTSPFLSGCKDEQPLATFTADSMENTAISELTPDYTPARKWLEAGQVYNKEAPIPPQCYTKTNQVNNPCYVCHQSYHEQSLRPNKLNDGFQQGSYAFSDIGISNSWRNLFVDRTRKIAKITDEQIIDYINEDNYSPFIAKLKNSNWKGVIPEVKNLHLGAQAFDEHGLAKDGSGWVAFNYKPMPSTFWPTNGSTDDVMIRLPEEYRQINGKYSRDAYYANLALVEMAIADTLETTTISISEKLIGSDLNGNGELEDQVNHIKRSTHYVADASSQELAHMLYPEGTAFLHTVRYVNTNDDGEISVSPRMKEVRYMVKKKFLSLGELKGRYYLERKEKHFENLPYYNAFGDDGVSNKHGWTLLGFIENEQGELRQQNDEEQFFCTGCHKSVGSIIDETFSFPRKVAGVNGWGYINLKSINDVPNLGEEKGEILTYLERVGGGDEFRQNQEMIKRWFNADGSVNTKKVLAQHSIYDLITPSRRRALDMNKAYKTIVEEQSFIYGRDATLVEAKNVLTEVNEEQAPLHQEHIHQWDIRLDWSKGEKTTLAKAEK</sequence>